<keyword evidence="3" id="KW-1185">Reference proteome</keyword>
<proteinExistence type="predicted"/>
<feature type="compositionally biased region" description="Basic and acidic residues" evidence="1">
    <location>
        <begin position="194"/>
        <end position="214"/>
    </location>
</feature>
<feature type="region of interest" description="Disordered" evidence="1">
    <location>
        <begin position="1"/>
        <end position="235"/>
    </location>
</feature>
<feature type="compositionally biased region" description="Basic residues" evidence="1">
    <location>
        <begin position="42"/>
        <end position="51"/>
    </location>
</feature>
<organism evidence="2 3">
    <name type="scientific">Panicum virgatum</name>
    <name type="common">Blackwell switchgrass</name>
    <dbReference type="NCBI Taxonomy" id="38727"/>
    <lineage>
        <taxon>Eukaryota</taxon>
        <taxon>Viridiplantae</taxon>
        <taxon>Streptophyta</taxon>
        <taxon>Embryophyta</taxon>
        <taxon>Tracheophyta</taxon>
        <taxon>Spermatophyta</taxon>
        <taxon>Magnoliopsida</taxon>
        <taxon>Liliopsida</taxon>
        <taxon>Poales</taxon>
        <taxon>Poaceae</taxon>
        <taxon>PACMAD clade</taxon>
        <taxon>Panicoideae</taxon>
        <taxon>Panicodae</taxon>
        <taxon>Paniceae</taxon>
        <taxon>Panicinae</taxon>
        <taxon>Panicum</taxon>
        <taxon>Panicum sect. Hiantes</taxon>
    </lineage>
</organism>
<feature type="compositionally biased region" description="Basic residues" evidence="1">
    <location>
        <begin position="127"/>
        <end position="144"/>
    </location>
</feature>
<dbReference type="Proteomes" id="UP000823388">
    <property type="component" value="Chromosome 2K"/>
</dbReference>
<dbReference type="EMBL" id="CM029039">
    <property type="protein sequence ID" value="KAG2645743.1"/>
    <property type="molecule type" value="Genomic_DNA"/>
</dbReference>
<feature type="compositionally biased region" description="Low complexity" evidence="1">
    <location>
        <begin position="170"/>
        <end position="180"/>
    </location>
</feature>
<evidence type="ECO:0000313" key="3">
    <source>
        <dbReference type="Proteomes" id="UP000823388"/>
    </source>
</evidence>
<reference evidence="2" key="1">
    <citation type="submission" date="2020-05" db="EMBL/GenBank/DDBJ databases">
        <title>WGS assembly of Panicum virgatum.</title>
        <authorList>
            <person name="Lovell J.T."/>
            <person name="Jenkins J."/>
            <person name="Shu S."/>
            <person name="Juenger T.E."/>
            <person name="Schmutz J."/>
        </authorList>
    </citation>
    <scope>NUCLEOTIDE SEQUENCE</scope>
    <source>
        <strain evidence="2">AP13</strain>
    </source>
</reference>
<evidence type="ECO:0000256" key="1">
    <source>
        <dbReference type="SAM" id="MobiDB-lite"/>
    </source>
</evidence>
<name>A0A8T0WM45_PANVG</name>
<feature type="compositionally biased region" description="Low complexity" evidence="1">
    <location>
        <begin position="95"/>
        <end position="113"/>
    </location>
</feature>
<evidence type="ECO:0000313" key="2">
    <source>
        <dbReference type="EMBL" id="KAG2645743.1"/>
    </source>
</evidence>
<feature type="compositionally biased region" description="Polar residues" evidence="1">
    <location>
        <begin position="20"/>
        <end position="32"/>
    </location>
</feature>
<dbReference type="AlphaFoldDB" id="A0A8T0WM45"/>
<gene>
    <name evidence="2" type="ORF">PVAP13_2KG449005</name>
</gene>
<protein>
    <submittedName>
        <fullName evidence="2">Uncharacterized protein</fullName>
    </submittedName>
</protein>
<comment type="caution">
    <text evidence="2">The sequence shown here is derived from an EMBL/GenBank/DDBJ whole genome shotgun (WGS) entry which is preliminary data.</text>
</comment>
<sequence>MQKLHKMNNAATSKIRAGAASTTSPSGWSSINHVAAAAVRGSCRRRCRPPRPRTQLPQYPSGGRRSRSTLATLVAHATVSAPLSSRWSRRRRALAAKGATTSCRAPAATTAAPRPREGGSGGQGCSHCRHRVSPQPRRERRHAVARPATPRPKEGGSGGRGCRYGRPEAEPAALEADPAAGSRRRLSAPWTGHPPRECEGRKKEKKGGKLEPRRRLSCSRMDFRRWRDGGQGWGQ</sequence>
<accession>A0A8T0WM45</accession>